<dbReference type="InterPro" id="IPR029058">
    <property type="entry name" value="AB_hydrolase_fold"/>
</dbReference>
<dbReference type="Gene3D" id="3.40.50.1820">
    <property type="entry name" value="alpha/beta hydrolase"/>
    <property type="match status" value="1"/>
</dbReference>
<dbReference type="GO" id="GO:0016787">
    <property type="term" value="F:hydrolase activity"/>
    <property type="evidence" value="ECO:0007669"/>
    <property type="project" value="UniProtKB-KW"/>
</dbReference>
<dbReference type="AlphaFoldDB" id="A0A914AIT1"/>
<dbReference type="Proteomes" id="UP000887568">
    <property type="component" value="Unplaced"/>
</dbReference>
<dbReference type="SUPFAM" id="SSF53474">
    <property type="entry name" value="alpha/beta-Hydrolases"/>
    <property type="match status" value="1"/>
</dbReference>
<evidence type="ECO:0000313" key="3">
    <source>
        <dbReference type="EnsemblMetazoa" id="XP_038063461.1"/>
    </source>
</evidence>
<name>A0A914AIT1_PATMI</name>
<protein>
    <recommendedName>
        <fullName evidence="2">BD-FAE-like domain-containing protein</fullName>
    </recommendedName>
</protein>
<dbReference type="RefSeq" id="XP_038063461.1">
    <property type="nucleotide sequence ID" value="XM_038207533.1"/>
</dbReference>
<proteinExistence type="predicted"/>
<evidence type="ECO:0000259" key="2">
    <source>
        <dbReference type="Pfam" id="PF20434"/>
    </source>
</evidence>
<dbReference type="OMA" id="CIAHELN"/>
<accession>A0A914AIT1</accession>
<feature type="domain" description="BD-FAE-like" evidence="2">
    <location>
        <begin position="69"/>
        <end position="144"/>
    </location>
</feature>
<dbReference type="GeneID" id="119734183"/>
<keyword evidence="4" id="KW-1185">Reference proteome</keyword>
<dbReference type="InterPro" id="IPR049492">
    <property type="entry name" value="BD-FAE-like_dom"/>
</dbReference>
<evidence type="ECO:0000256" key="1">
    <source>
        <dbReference type="ARBA" id="ARBA00022801"/>
    </source>
</evidence>
<sequence length="149" mass="16832">MADESEWEHLSGKELDNLVSPSHWSNRLHLFPNIVEHFLTTIASETKSIKKCIAHELNINYGEGKFQKLDLYLPPHQTEDSPVLISIHGGYWQASSKDDYGLFAWHPAKQGAVVAVVNYTIAPMGTLPQMINDVEQAVLYMAKKFPKAR</sequence>
<reference evidence="3" key="1">
    <citation type="submission" date="2022-11" db="UniProtKB">
        <authorList>
            <consortium name="EnsemblMetazoa"/>
        </authorList>
    </citation>
    <scope>IDENTIFICATION</scope>
</reference>
<keyword evidence="1" id="KW-0378">Hydrolase</keyword>
<organism evidence="3 4">
    <name type="scientific">Patiria miniata</name>
    <name type="common">Bat star</name>
    <name type="synonym">Asterina miniata</name>
    <dbReference type="NCBI Taxonomy" id="46514"/>
    <lineage>
        <taxon>Eukaryota</taxon>
        <taxon>Metazoa</taxon>
        <taxon>Echinodermata</taxon>
        <taxon>Eleutherozoa</taxon>
        <taxon>Asterozoa</taxon>
        <taxon>Asteroidea</taxon>
        <taxon>Valvatacea</taxon>
        <taxon>Valvatida</taxon>
        <taxon>Asterinidae</taxon>
        <taxon>Patiria</taxon>
    </lineage>
</organism>
<dbReference type="Pfam" id="PF20434">
    <property type="entry name" value="BD-FAE"/>
    <property type="match status" value="1"/>
</dbReference>
<dbReference type="EnsemblMetazoa" id="XM_038207533.1">
    <property type="protein sequence ID" value="XP_038063461.1"/>
    <property type="gene ID" value="LOC119734183"/>
</dbReference>
<dbReference type="InterPro" id="IPR050300">
    <property type="entry name" value="GDXG_lipolytic_enzyme"/>
</dbReference>
<evidence type="ECO:0000313" key="4">
    <source>
        <dbReference type="Proteomes" id="UP000887568"/>
    </source>
</evidence>
<dbReference type="PANTHER" id="PTHR48081">
    <property type="entry name" value="AB HYDROLASE SUPERFAMILY PROTEIN C4A8.06C"/>
    <property type="match status" value="1"/>
</dbReference>
<dbReference type="OrthoDB" id="433474at2759"/>
<dbReference type="PANTHER" id="PTHR48081:SF33">
    <property type="entry name" value="KYNURENINE FORMAMIDASE"/>
    <property type="match status" value="1"/>
</dbReference>